<sequence length="236" mass="26443">MNKGFEISSKVLKLGNKLLRQRAEPWTREELAQTDKIGSLLEKMVDTMNAGNGTGLAAPQVGLSKQLFIFKLDSVDESFKCPPFPLTAFFNPVIEIVDEDVEKKQATGSASSSRMLNLQKYKRSIHSATNSLPKKPTDNNTIAIWESCLSMPNYFAKVPRARKCIVKFLDVTGKERAIEADGIIAACLQHENDHLLGRLLIDRLKDPNLQLVCQDEMTDNDFNDIFTHSGDFQIVK</sequence>
<proteinExistence type="inferred from homology"/>
<dbReference type="PRINTS" id="PR01576">
    <property type="entry name" value="PDEFORMYLASE"/>
</dbReference>
<comment type="function">
    <text evidence="3">Removes the formyl group from the N-terminal Met of newly synthesized proteins.</text>
</comment>
<dbReference type="AlphaFoldDB" id="A0A8J4V1N9"/>
<keyword evidence="3" id="KW-0378">Hydrolase</keyword>
<reference evidence="4" key="1">
    <citation type="submission" date="2020-01" db="EMBL/GenBank/DDBJ databases">
        <title>Development of genomics and gene disruption for Polysphondylium violaceum indicates a role for the polyketide synthase stlB in stalk morphogenesis.</title>
        <authorList>
            <person name="Narita B."/>
            <person name="Kawabe Y."/>
            <person name="Kin K."/>
            <person name="Saito T."/>
            <person name="Gibbs R."/>
            <person name="Kuspa A."/>
            <person name="Muzny D."/>
            <person name="Queller D."/>
            <person name="Richards S."/>
            <person name="Strassman J."/>
            <person name="Sucgang R."/>
            <person name="Worley K."/>
            <person name="Schaap P."/>
        </authorList>
    </citation>
    <scope>NUCLEOTIDE SEQUENCE</scope>
    <source>
        <strain evidence="4">QSvi11</strain>
    </source>
</reference>
<evidence type="ECO:0000256" key="3">
    <source>
        <dbReference type="RuleBase" id="RU362111"/>
    </source>
</evidence>
<dbReference type="EMBL" id="AJWJ01000091">
    <property type="protein sequence ID" value="KAF2075643.1"/>
    <property type="molecule type" value="Genomic_DNA"/>
</dbReference>
<dbReference type="InterPro" id="IPR036821">
    <property type="entry name" value="Peptide_deformylase_sf"/>
</dbReference>
<name>A0A8J4V1N9_9MYCE</name>
<comment type="caution">
    <text evidence="4">The sequence shown here is derived from an EMBL/GenBank/DDBJ whole genome shotgun (WGS) entry which is preliminary data.</text>
</comment>
<protein>
    <recommendedName>
        <fullName evidence="2 3">Peptide deformylase</fullName>
        <ecNumber evidence="2 3">3.5.1.88</ecNumber>
    </recommendedName>
</protein>
<dbReference type="GO" id="GO:0042586">
    <property type="term" value="F:peptide deformylase activity"/>
    <property type="evidence" value="ECO:0007669"/>
    <property type="project" value="UniProtKB-EC"/>
</dbReference>
<evidence type="ECO:0000313" key="5">
    <source>
        <dbReference type="Proteomes" id="UP000695562"/>
    </source>
</evidence>
<dbReference type="SUPFAM" id="SSF56420">
    <property type="entry name" value="Peptide deformylase"/>
    <property type="match status" value="1"/>
</dbReference>
<dbReference type="PANTHER" id="PTHR10458:SF22">
    <property type="entry name" value="PEPTIDE DEFORMYLASE"/>
    <property type="match status" value="1"/>
</dbReference>
<accession>A0A8J4V1N9</accession>
<dbReference type="GO" id="GO:0006412">
    <property type="term" value="P:translation"/>
    <property type="evidence" value="ECO:0007669"/>
    <property type="project" value="UniProtKB-KW"/>
</dbReference>
<dbReference type="HAMAP" id="MF_00163">
    <property type="entry name" value="Pep_deformylase"/>
    <property type="match status" value="1"/>
</dbReference>
<dbReference type="InterPro" id="IPR023635">
    <property type="entry name" value="Peptide_deformylase"/>
</dbReference>
<keyword evidence="3" id="KW-0648">Protein biosynthesis</keyword>
<dbReference type="CDD" id="cd00487">
    <property type="entry name" value="Pep_deformylase"/>
    <property type="match status" value="1"/>
</dbReference>
<dbReference type="PANTHER" id="PTHR10458">
    <property type="entry name" value="PEPTIDE DEFORMYLASE"/>
    <property type="match status" value="1"/>
</dbReference>
<dbReference type="Gene3D" id="3.90.45.10">
    <property type="entry name" value="Peptide deformylase"/>
    <property type="match status" value="1"/>
</dbReference>
<dbReference type="GO" id="GO:0046872">
    <property type="term" value="F:metal ion binding"/>
    <property type="evidence" value="ECO:0007669"/>
    <property type="project" value="UniProtKB-KW"/>
</dbReference>
<evidence type="ECO:0000256" key="2">
    <source>
        <dbReference type="ARBA" id="ARBA00012175"/>
    </source>
</evidence>
<organism evidence="4 5">
    <name type="scientific">Polysphondylium violaceum</name>
    <dbReference type="NCBI Taxonomy" id="133409"/>
    <lineage>
        <taxon>Eukaryota</taxon>
        <taxon>Amoebozoa</taxon>
        <taxon>Evosea</taxon>
        <taxon>Eumycetozoa</taxon>
        <taxon>Dictyostelia</taxon>
        <taxon>Dictyosteliales</taxon>
        <taxon>Dictyosteliaceae</taxon>
        <taxon>Polysphondylium</taxon>
    </lineage>
</organism>
<dbReference type="PIRSF" id="PIRSF004749">
    <property type="entry name" value="Pep_def"/>
    <property type="match status" value="1"/>
</dbReference>
<dbReference type="OrthoDB" id="276063at2759"/>
<dbReference type="Pfam" id="PF01327">
    <property type="entry name" value="Pep_deformylase"/>
    <property type="match status" value="1"/>
</dbReference>
<keyword evidence="5" id="KW-1185">Reference proteome</keyword>
<dbReference type="Proteomes" id="UP000695562">
    <property type="component" value="Unassembled WGS sequence"/>
</dbReference>
<evidence type="ECO:0000256" key="1">
    <source>
        <dbReference type="ARBA" id="ARBA00010759"/>
    </source>
</evidence>
<keyword evidence="3" id="KW-0479">Metal-binding</keyword>
<evidence type="ECO:0000313" key="4">
    <source>
        <dbReference type="EMBL" id="KAF2075643.1"/>
    </source>
</evidence>
<dbReference type="EC" id="3.5.1.88" evidence="2 3"/>
<gene>
    <name evidence="4" type="ORF">CYY_003066</name>
</gene>
<comment type="catalytic activity">
    <reaction evidence="3">
        <text>N-terminal N-formyl-L-methionyl-[peptide] + H2O = N-terminal L-methionyl-[peptide] + formate</text>
        <dbReference type="Rhea" id="RHEA:24420"/>
        <dbReference type="Rhea" id="RHEA-COMP:10639"/>
        <dbReference type="Rhea" id="RHEA-COMP:10640"/>
        <dbReference type="ChEBI" id="CHEBI:15377"/>
        <dbReference type="ChEBI" id="CHEBI:15740"/>
        <dbReference type="ChEBI" id="CHEBI:49298"/>
        <dbReference type="ChEBI" id="CHEBI:64731"/>
        <dbReference type="EC" id="3.5.1.88"/>
    </reaction>
</comment>
<comment type="similarity">
    <text evidence="1 3">Belongs to the polypeptide deformylase family.</text>
</comment>